<feature type="signal peptide" evidence="1">
    <location>
        <begin position="1"/>
        <end position="18"/>
    </location>
</feature>
<dbReference type="RefSeq" id="WP_014202059.1">
    <property type="nucleotide sequence ID" value="NC_016599.1"/>
</dbReference>
<gene>
    <name evidence="2" type="ordered locus">Oweho_1715</name>
</gene>
<protein>
    <recommendedName>
        <fullName evidence="4">Anti-sigma-K factor rskA</fullName>
    </recommendedName>
</protein>
<evidence type="ECO:0008006" key="4">
    <source>
        <dbReference type="Google" id="ProtNLM"/>
    </source>
</evidence>
<sequence length="298" mass="31193">MKKSVIWAMAALMTTAIACDKEDNDDNNSSTTSSLKMNISNLGELGADERYEGWIIVNGSPISTGTFSVSSSGAPSQTSFEVAASDLAAATDYVLSIEPFPDNDPAPSAIKIAGGSFSGNNAAVSVNHPVALNADFNTASGKYILATPTTTDMSDENSGIWFLDISSGSPMTGLNLPELPTGWVYEGWVVLHGEPITTGRFTDVDMADMAAPFSGSDASGPPFPGEDFVTNAPSPHTFPTDISGATAVISIEPEPDNSPTPFVFKPLVNMISSSAMDHVTYDLNNQVSSNFPMGTVTK</sequence>
<evidence type="ECO:0000313" key="3">
    <source>
        <dbReference type="Proteomes" id="UP000005631"/>
    </source>
</evidence>
<name>G8R0J9_OWEHD</name>
<dbReference type="eggNOG" id="ENOG502Z9JH">
    <property type="taxonomic scope" value="Bacteria"/>
</dbReference>
<accession>G8R0J9</accession>
<dbReference type="EMBL" id="CP003156">
    <property type="protein sequence ID" value="AEV32703.1"/>
    <property type="molecule type" value="Genomic_DNA"/>
</dbReference>
<dbReference type="KEGG" id="oho:Oweho_1715"/>
<dbReference type="STRING" id="926562.Oweho_1715"/>
<dbReference type="AlphaFoldDB" id="G8R0J9"/>
<reference evidence="2 3" key="1">
    <citation type="journal article" date="2012" name="Stand. Genomic Sci.">
        <title>Genome sequence of the orange-pigmented seawater bacterium Owenweeksia hongkongensis type strain (UST20020801(T)).</title>
        <authorList>
            <person name="Riedel T."/>
            <person name="Held B."/>
            <person name="Nolan M."/>
            <person name="Lucas S."/>
            <person name="Lapidus A."/>
            <person name="Tice H."/>
            <person name="Del Rio T.G."/>
            <person name="Cheng J.F."/>
            <person name="Han C."/>
            <person name="Tapia R."/>
            <person name="Goodwin L.A."/>
            <person name="Pitluck S."/>
            <person name="Liolios K."/>
            <person name="Mavromatis K."/>
            <person name="Pagani I."/>
            <person name="Ivanova N."/>
            <person name="Mikhailova N."/>
            <person name="Pati A."/>
            <person name="Chen A."/>
            <person name="Palaniappan K."/>
            <person name="Rohde M."/>
            <person name="Tindall B.J."/>
            <person name="Detter J.C."/>
            <person name="Goker M."/>
            <person name="Woyke T."/>
            <person name="Bristow J."/>
            <person name="Eisen J.A."/>
            <person name="Markowitz V."/>
            <person name="Hugenholtz P."/>
            <person name="Klenk H.P."/>
            <person name="Kyrpides N.C."/>
        </authorList>
    </citation>
    <scope>NUCLEOTIDE SEQUENCE</scope>
    <source>
        <strain evidence="3">DSM 17368 / JCM 12287 / NRRL B-23963</strain>
    </source>
</reference>
<dbReference type="Proteomes" id="UP000005631">
    <property type="component" value="Chromosome"/>
</dbReference>
<dbReference type="PROSITE" id="PS51257">
    <property type="entry name" value="PROKAR_LIPOPROTEIN"/>
    <property type="match status" value="1"/>
</dbReference>
<organism evidence="2 3">
    <name type="scientific">Owenweeksia hongkongensis (strain DSM 17368 / CIP 108786 / JCM 12287 / NRRL B-23963 / UST20020801)</name>
    <dbReference type="NCBI Taxonomy" id="926562"/>
    <lineage>
        <taxon>Bacteria</taxon>
        <taxon>Pseudomonadati</taxon>
        <taxon>Bacteroidota</taxon>
        <taxon>Flavobacteriia</taxon>
        <taxon>Flavobacteriales</taxon>
        <taxon>Owenweeksiaceae</taxon>
        <taxon>Owenweeksia</taxon>
    </lineage>
</organism>
<dbReference type="HOGENOM" id="CLU_939946_0_0_10"/>
<dbReference type="OrthoDB" id="1115036at2"/>
<evidence type="ECO:0000256" key="1">
    <source>
        <dbReference type="SAM" id="SignalP"/>
    </source>
</evidence>
<feature type="chain" id="PRO_5003515476" description="Anti-sigma-K factor rskA" evidence="1">
    <location>
        <begin position="19"/>
        <end position="298"/>
    </location>
</feature>
<dbReference type="PATRIC" id="fig|926562.3.peg.1721"/>
<keyword evidence="3" id="KW-1185">Reference proteome</keyword>
<evidence type="ECO:0000313" key="2">
    <source>
        <dbReference type="EMBL" id="AEV32703.1"/>
    </source>
</evidence>
<keyword evidence="1" id="KW-0732">Signal</keyword>
<proteinExistence type="predicted"/>